<reference evidence="5 6" key="1">
    <citation type="journal article" date="2013" name="Curr. Biol.">
        <title>The Genome of the Foraminiferan Reticulomyxa filosa.</title>
        <authorList>
            <person name="Glockner G."/>
            <person name="Hulsmann N."/>
            <person name="Schleicher M."/>
            <person name="Noegel A.A."/>
            <person name="Eichinger L."/>
            <person name="Gallinger C."/>
            <person name="Pawlowski J."/>
            <person name="Sierra R."/>
            <person name="Euteneuer U."/>
            <person name="Pillet L."/>
            <person name="Moustafa A."/>
            <person name="Platzer M."/>
            <person name="Groth M."/>
            <person name="Szafranski K."/>
            <person name="Schliwa M."/>
        </authorList>
    </citation>
    <scope>NUCLEOTIDE SEQUENCE [LARGE SCALE GENOMIC DNA]</scope>
</reference>
<dbReference type="PROSITE" id="PS50294">
    <property type="entry name" value="WD_REPEATS_REGION"/>
    <property type="match status" value="3"/>
</dbReference>
<dbReference type="SUPFAM" id="SSF50978">
    <property type="entry name" value="WD40 repeat-like"/>
    <property type="match status" value="1"/>
</dbReference>
<keyword evidence="4" id="KW-1133">Transmembrane helix</keyword>
<evidence type="ECO:0000313" key="5">
    <source>
        <dbReference type="EMBL" id="ETO31263.1"/>
    </source>
</evidence>
<dbReference type="PANTHER" id="PTHR22847">
    <property type="entry name" value="WD40 REPEAT PROTEIN"/>
    <property type="match status" value="1"/>
</dbReference>
<dbReference type="InterPro" id="IPR015943">
    <property type="entry name" value="WD40/YVTN_repeat-like_dom_sf"/>
</dbReference>
<dbReference type="OrthoDB" id="10260946at2759"/>
<organism evidence="5 6">
    <name type="scientific">Reticulomyxa filosa</name>
    <dbReference type="NCBI Taxonomy" id="46433"/>
    <lineage>
        <taxon>Eukaryota</taxon>
        <taxon>Sar</taxon>
        <taxon>Rhizaria</taxon>
        <taxon>Retaria</taxon>
        <taxon>Foraminifera</taxon>
        <taxon>Monothalamids</taxon>
        <taxon>Reticulomyxidae</taxon>
        <taxon>Reticulomyxa</taxon>
    </lineage>
</organism>
<feature type="repeat" description="WD" evidence="3">
    <location>
        <begin position="265"/>
        <end position="313"/>
    </location>
</feature>
<evidence type="ECO:0000256" key="1">
    <source>
        <dbReference type="ARBA" id="ARBA00022574"/>
    </source>
</evidence>
<dbReference type="EMBL" id="ASPP01005042">
    <property type="protein sequence ID" value="ETO31263.1"/>
    <property type="molecule type" value="Genomic_DNA"/>
</dbReference>
<dbReference type="PRINTS" id="PR00320">
    <property type="entry name" value="GPROTEINBRPT"/>
</dbReference>
<dbReference type="InterPro" id="IPR036322">
    <property type="entry name" value="WD40_repeat_dom_sf"/>
</dbReference>
<dbReference type="PANTHER" id="PTHR22847:SF637">
    <property type="entry name" value="WD REPEAT DOMAIN 5B"/>
    <property type="match status" value="1"/>
</dbReference>
<dbReference type="PROSITE" id="PS50082">
    <property type="entry name" value="WD_REPEATS_2"/>
    <property type="match status" value="5"/>
</dbReference>
<dbReference type="AlphaFoldDB" id="X6NZF5"/>
<feature type="repeat" description="WD" evidence="3">
    <location>
        <begin position="238"/>
        <end position="264"/>
    </location>
</feature>
<feature type="repeat" description="WD" evidence="3">
    <location>
        <begin position="85"/>
        <end position="128"/>
    </location>
</feature>
<gene>
    <name evidence="5" type="ORF">RFI_05857</name>
</gene>
<dbReference type="GO" id="GO:1990234">
    <property type="term" value="C:transferase complex"/>
    <property type="evidence" value="ECO:0007669"/>
    <property type="project" value="UniProtKB-ARBA"/>
</dbReference>
<comment type="caution">
    <text evidence="5">The sequence shown here is derived from an EMBL/GenBank/DDBJ whole genome shotgun (WGS) entry which is preliminary data.</text>
</comment>
<keyword evidence="4" id="KW-0812">Transmembrane</keyword>
<keyword evidence="6" id="KW-1185">Reference proteome</keyword>
<dbReference type="PROSITE" id="PS00678">
    <property type="entry name" value="WD_REPEATS_1"/>
    <property type="match status" value="5"/>
</dbReference>
<feature type="repeat" description="WD" evidence="3">
    <location>
        <begin position="341"/>
        <end position="367"/>
    </location>
</feature>
<dbReference type="CDD" id="cd00200">
    <property type="entry name" value="WD40"/>
    <property type="match status" value="1"/>
</dbReference>
<dbReference type="Gene3D" id="2.130.10.10">
    <property type="entry name" value="YVTN repeat-like/Quinoprotein amine dehydrogenase"/>
    <property type="match status" value="2"/>
</dbReference>
<dbReference type="Proteomes" id="UP000023152">
    <property type="component" value="Unassembled WGS sequence"/>
</dbReference>
<evidence type="ECO:0000256" key="4">
    <source>
        <dbReference type="SAM" id="Phobius"/>
    </source>
</evidence>
<feature type="repeat" description="WD" evidence="3">
    <location>
        <begin position="129"/>
        <end position="176"/>
    </location>
</feature>
<accession>X6NZF5</accession>
<keyword evidence="4" id="KW-0472">Membrane</keyword>
<dbReference type="InterPro" id="IPR020472">
    <property type="entry name" value="WD40_PAC1"/>
</dbReference>
<dbReference type="SMART" id="SM00320">
    <property type="entry name" value="WD40"/>
    <property type="match status" value="6"/>
</dbReference>
<proteinExistence type="predicted"/>
<dbReference type="InterPro" id="IPR001680">
    <property type="entry name" value="WD40_rpt"/>
</dbReference>
<keyword evidence="2" id="KW-0677">Repeat</keyword>
<feature type="transmembrane region" description="Helical" evidence="4">
    <location>
        <begin position="52"/>
        <end position="72"/>
    </location>
</feature>
<evidence type="ECO:0000313" key="6">
    <source>
        <dbReference type="Proteomes" id="UP000023152"/>
    </source>
</evidence>
<name>X6NZF5_RETFI</name>
<keyword evidence="1 3" id="KW-0853">WD repeat</keyword>
<dbReference type="InterPro" id="IPR019775">
    <property type="entry name" value="WD40_repeat_CS"/>
</dbReference>
<sequence>MTTAINEKQNSTQLTLVIFIPPGEEEIQIIIRYWIRTLKIKLGWVQDFDKIVVKYVMFIYYLLLSTVFLFMFETFNSFSKLLNNFTVHTKQVSSIDYSTFNGIQLICSGSSDKTVCVWDINSNKQLQSLDGHTESVNCAKFSQYYYNKHCRNIICSASDDNTIRLWDFKHNQQLQLFNEHKDGVYGIEFSSFNSGRYLCSASLDNTIHGVLCVDMSPEQSSNNIDDNTSSSVSVIGGNGYTICSGSCDNTIRIWDIETTKQFIVLKGHTRGVCSVKYGSNRVGNIGCANTILSGSDDCCVRLWDIRSGNTIQEFYKHIGTVFAVDYSPFVIKNSIEVVGDNSNVICSGSWDNTIRFWDIRSNKIELRVISRYDKDDGVTCYKFVKLKDKVKENENCFHLYYGSYKGPIYVRG</sequence>
<evidence type="ECO:0000256" key="3">
    <source>
        <dbReference type="PROSITE-ProRule" id="PRU00221"/>
    </source>
</evidence>
<evidence type="ECO:0000256" key="2">
    <source>
        <dbReference type="ARBA" id="ARBA00022737"/>
    </source>
</evidence>
<dbReference type="Pfam" id="PF00400">
    <property type="entry name" value="WD40"/>
    <property type="match status" value="6"/>
</dbReference>
<protein>
    <submittedName>
        <fullName evidence="5">WD-40 repeat-containing protein</fullName>
    </submittedName>
</protein>